<keyword evidence="2 5" id="KW-0812">Transmembrane</keyword>
<evidence type="ECO:0000313" key="8">
    <source>
        <dbReference type="Proteomes" id="UP000182987"/>
    </source>
</evidence>
<proteinExistence type="predicted"/>
<dbReference type="Proteomes" id="UP000182987">
    <property type="component" value="Chromosome"/>
</dbReference>
<reference evidence="8" key="1">
    <citation type="submission" date="2016-09" db="EMBL/GenBank/DDBJ databases">
        <authorList>
            <person name="Lysoe E."/>
        </authorList>
    </citation>
    <scope>NUCLEOTIDE SEQUENCE [LARGE SCALE GENOMIC DNA]</scope>
    <source>
        <strain evidence="8">LJ96T</strain>
    </source>
</reference>
<sequence>MSFQRTRMSTDRTLMSVMRTSISLISFGFTIGQFFERLRTSKILPQESHAPRNFGVALVALGIFMLVLGIIYHLHYMRTLRHERLAMTREGLIHGETPYPVSMTLLVAVVMLLLGVLAIISMTTHIDPFD</sequence>
<evidence type="ECO:0000256" key="5">
    <source>
        <dbReference type="SAM" id="Phobius"/>
    </source>
</evidence>
<accession>A0A1L3EZP2</accession>
<feature type="domain" description="DUF202" evidence="6">
    <location>
        <begin position="5"/>
        <end position="78"/>
    </location>
</feature>
<evidence type="ECO:0000313" key="7">
    <source>
        <dbReference type="EMBL" id="APG06529.1"/>
    </source>
</evidence>
<evidence type="ECO:0000256" key="1">
    <source>
        <dbReference type="ARBA" id="ARBA00004127"/>
    </source>
</evidence>
<dbReference type="Pfam" id="PF02656">
    <property type="entry name" value="DUF202"/>
    <property type="match status" value="1"/>
</dbReference>
<dbReference type="STRING" id="1440763.BJI69_12850"/>
<keyword evidence="4 5" id="KW-0472">Membrane</keyword>
<organism evidence="7 8">
    <name type="scientific">Luteibacter rhizovicinus DSM 16549</name>
    <dbReference type="NCBI Taxonomy" id="1440763"/>
    <lineage>
        <taxon>Bacteria</taxon>
        <taxon>Pseudomonadati</taxon>
        <taxon>Pseudomonadota</taxon>
        <taxon>Gammaproteobacteria</taxon>
        <taxon>Lysobacterales</taxon>
        <taxon>Rhodanobacteraceae</taxon>
        <taxon>Luteibacter</taxon>
    </lineage>
</organism>
<comment type="subcellular location">
    <subcellularLocation>
        <location evidence="1">Endomembrane system</location>
        <topology evidence="1">Multi-pass membrane protein</topology>
    </subcellularLocation>
</comment>
<dbReference type="InterPro" id="IPR003807">
    <property type="entry name" value="DUF202"/>
</dbReference>
<evidence type="ECO:0000259" key="6">
    <source>
        <dbReference type="Pfam" id="PF02656"/>
    </source>
</evidence>
<keyword evidence="8" id="KW-1185">Reference proteome</keyword>
<evidence type="ECO:0000256" key="4">
    <source>
        <dbReference type="ARBA" id="ARBA00023136"/>
    </source>
</evidence>
<feature type="transmembrane region" description="Helical" evidence="5">
    <location>
        <begin position="97"/>
        <end position="120"/>
    </location>
</feature>
<dbReference type="OrthoDB" id="582337at2"/>
<dbReference type="GO" id="GO:0012505">
    <property type="term" value="C:endomembrane system"/>
    <property type="evidence" value="ECO:0007669"/>
    <property type="project" value="UniProtKB-SubCell"/>
</dbReference>
<protein>
    <recommendedName>
        <fullName evidence="6">DUF202 domain-containing protein</fullName>
    </recommendedName>
</protein>
<keyword evidence="3 5" id="KW-1133">Transmembrane helix</keyword>
<dbReference type="EMBL" id="CP017480">
    <property type="protein sequence ID" value="APG06529.1"/>
    <property type="molecule type" value="Genomic_DNA"/>
</dbReference>
<name>A0A1L3EZP2_9GAMM</name>
<dbReference type="KEGG" id="lrz:BJI69_12850"/>
<feature type="transmembrane region" description="Helical" evidence="5">
    <location>
        <begin position="55"/>
        <end position="76"/>
    </location>
</feature>
<feature type="transmembrane region" description="Helical" evidence="5">
    <location>
        <begin position="12"/>
        <end position="35"/>
    </location>
</feature>
<evidence type="ECO:0000256" key="2">
    <source>
        <dbReference type="ARBA" id="ARBA00022692"/>
    </source>
</evidence>
<gene>
    <name evidence="7" type="ORF">BJI69_12850</name>
</gene>
<evidence type="ECO:0000256" key="3">
    <source>
        <dbReference type="ARBA" id="ARBA00022989"/>
    </source>
</evidence>
<dbReference type="AlphaFoldDB" id="A0A1L3EZP2"/>